<comment type="caution">
    <text evidence="1">The sequence shown here is derived from an EMBL/GenBank/DDBJ whole genome shotgun (WGS) entry which is preliminary data.</text>
</comment>
<sequence>MSSLDLIGKDHLCLLVDPAWRRDWESALEQTRDALSYPVALLAIVDGDGADATPEDNLWFERRGVDASGAVLIRPDGHLVWRTRSLPADPAPSLREVFKHLSQAFN</sequence>
<dbReference type="EMBL" id="JAVRIC010000001">
    <property type="protein sequence ID" value="MDT0495819.1"/>
    <property type="molecule type" value="Genomic_DNA"/>
</dbReference>
<proteinExistence type="predicted"/>
<organism evidence="1 2">
    <name type="scientific">Banduia mediterranea</name>
    <dbReference type="NCBI Taxonomy" id="3075609"/>
    <lineage>
        <taxon>Bacteria</taxon>
        <taxon>Pseudomonadati</taxon>
        <taxon>Pseudomonadota</taxon>
        <taxon>Gammaproteobacteria</taxon>
        <taxon>Nevskiales</taxon>
        <taxon>Algiphilaceae</taxon>
        <taxon>Banduia</taxon>
    </lineage>
</organism>
<name>A0ABU2WEU3_9GAMM</name>
<evidence type="ECO:0000313" key="2">
    <source>
        <dbReference type="Proteomes" id="UP001254608"/>
    </source>
</evidence>
<accession>A0ABU2WEU3</accession>
<dbReference type="Pfam" id="PF21274">
    <property type="entry name" value="Rng_hyd_C"/>
    <property type="match status" value="1"/>
</dbReference>
<keyword evidence="2" id="KW-1185">Reference proteome</keyword>
<dbReference type="Gene3D" id="3.40.30.120">
    <property type="match status" value="1"/>
</dbReference>
<evidence type="ECO:0000313" key="1">
    <source>
        <dbReference type="EMBL" id="MDT0495819.1"/>
    </source>
</evidence>
<dbReference type="Proteomes" id="UP001254608">
    <property type="component" value="Unassembled WGS sequence"/>
</dbReference>
<gene>
    <name evidence="1" type="ORF">RM530_00350</name>
</gene>
<reference evidence="1 2" key="1">
    <citation type="submission" date="2023-09" db="EMBL/GenBank/DDBJ databases">
        <authorList>
            <person name="Rey-Velasco X."/>
        </authorList>
    </citation>
    <scope>NUCLEOTIDE SEQUENCE [LARGE SCALE GENOMIC DNA]</scope>
    <source>
        <strain evidence="1 2">W345</strain>
    </source>
</reference>
<protein>
    <submittedName>
        <fullName evidence="1">Uncharacterized protein</fullName>
    </submittedName>
</protein>